<gene>
    <name evidence="1" type="ORF">Y5W_00762</name>
</gene>
<dbReference type="SUPFAM" id="SSF75169">
    <property type="entry name" value="DsrEFH-like"/>
    <property type="match status" value="1"/>
</dbReference>
<sequence length="118" mass="12385">MTEFSLLVTAGPLGPGALTALRTARAIQASSHSLYRLFFYGDGVLLANRFLHDAGSAGEAARAWQDWVAAERPPATVCVGAAQKRGLISDNLADGFTLAGLGDWVDALGEGERVVHFG</sequence>
<dbReference type="InterPro" id="IPR003787">
    <property type="entry name" value="Sulphur_relay_DsrE/F-like"/>
</dbReference>
<name>A0ABS0AMX0_9GAMM</name>
<dbReference type="Proteomes" id="UP000662703">
    <property type="component" value="Unassembled WGS sequence"/>
</dbReference>
<evidence type="ECO:0000313" key="1">
    <source>
        <dbReference type="EMBL" id="MBF5055468.1"/>
    </source>
</evidence>
<dbReference type="Pfam" id="PF02635">
    <property type="entry name" value="DsrE"/>
    <property type="match status" value="1"/>
</dbReference>
<dbReference type="PANTHER" id="PTHR34874">
    <property type="entry name" value="PROTEIN YCHN"/>
    <property type="match status" value="1"/>
</dbReference>
<comment type="caution">
    <text evidence="1">The sequence shown here is derived from an EMBL/GenBank/DDBJ whole genome shotgun (WGS) entry which is preliminary data.</text>
</comment>
<dbReference type="Gene3D" id="3.40.1260.10">
    <property type="entry name" value="DsrEFH-like"/>
    <property type="match status" value="1"/>
</dbReference>
<dbReference type="EMBL" id="ARXX01000007">
    <property type="protein sequence ID" value="MBF5055468.1"/>
    <property type="molecule type" value="Genomic_DNA"/>
</dbReference>
<dbReference type="PANTHER" id="PTHR34874:SF3">
    <property type="entry name" value="SULFURTRANSFERASE TUSD"/>
    <property type="match status" value="1"/>
</dbReference>
<organism evidence="1 2">
    <name type="scientific">Alloalcanivorax profundimaris</name>
    <dbReference type="NCBI Taxonomy" id="2735259"/>
    <lineage>
        <taxon>Bacteria</taxon>
        <taxon>Pseudomonadati</taxon>
        <taxon>Pseudomonadota</taxon>
        <taxon>Gammaproteobacteria</taxon>
        <taxon>Oceanospirillales</taxon>
        <taxon>Alcanivoracaceae</taxon>
        <taxon>Alloalcanivorax</taxon>
    </lineage>
</organism>
<accession>A0ABS0AMX0</accession>
<evidence type="ECO:0000313" key="2">
    <source>
        <dbReference type="Proteomes" id="UP000662703"/>
    </source>
</evidence>
<proteinExistence type="predicted"/>
<dbReference type="RefSeq" id="WP_194864235.1">
    <property type="nucleotide sequence ID" value="NZ_ARXX01000007.1"/>
</dbReference>
<protein>
    <submittedName>
        <fullName evidence="1">Sulfur relay protein TusD/DsrE</fullName>
    </submittedName>
</protein>
<dbReference type="InterPro" id="IPR027396">
    <property type="entry name" value="DsrEFH-like"/>
</dbReference>
<keyword evidence="2" id="KW-1185">Reference proteome</keyword>
<reference evidence="1 2" key="1">
    <citation type="submission" date="2012-09" db="EMBL/GenBank/DDBJ databases">
        <title>Genome Sequence of alkane-degrading Bacterium Alcanivorax sp. 521-1.</title>
        <authorList>
            <person name="Lai Q."/>
            <person name="Shao Z."/>
        </authorList>
    </citation>
    <scope>NUCLEOTIDE SEQUENCE [LARGE SCALE GENOMIC DNA]</scope>
    <source>
        <strain evidence="1 2">521-1</strain>
    </source>
</reference>